<gene>
    <name evidence="1" type="ordered locus">Cyan7425_4323</name>
</gene>
<evidence type="ECO:0000313" key="1">
    <source>
        <dbReference type="EMBL" id="ACL46633.1"/>
    </source>
</evidence>
<reference evidence="1" key="1">
    <citation type="submission" date="2009-01" db="EMBL/GenBank/DDBJ databases">
        <title>Complete sequence of chromosome Cyanothece sp. PCC 7425.</title>
        <authorList>
            <consortium name="US DOE Joint Genome Institute"/>
            <person name="Lucas S."/>
            <person name="Copeland A."/>
            <person name="Lapidus A."/>
            <person name="Glavina del Rio T."/>
            <person name="Dalin E."/>
            <person name="Tice H."/>
            <person name="Bruce D."/>
            <person name="Goodwin L."/>
            <person name="Pitluck S."/>
            <person name="Sims D."/>
            <person name="Meineke L."/>
            <person name="Brettin T."/>
            <person name="Detter J.C."/>
            <person name="Han C."/>
            <person name="Larimer F."/>
            <person name="Land M."/>
            <person name="Hauser L."/>
            <person name="Kyrpides N."/>
            <person name="Ovchinnikova G."/>
            <person name="Liberton M."/>
            <person name="Stoeckel J."/>
            <person name="Banerjee A."/>
            <person name="Singh A."/>
            <person name="Page L."/>
            <person name="Sato H."/>
            <person name="Zhao L."/>
            <person name="Sherman L."/>
            <person name="Pakrasi H."/>
            <person name="Richardson P."/>
        </authorList>
    </citation>
    <scope>NUCLEOTIDE SEQUENCE</scope>
    <source>
        <strain evidence="1">PCC 7425</strain>
    </source>
</reference>
<accession>B8HYH9</accession>
<sequence length="74" mass="8582">MTEKLWIRGDKGIANYQGIYSWRTYQKFRLEGALILGKEYKIVGTRTVLYNRVAMDNWLNKVGSRSSAGRPRKA</sequence>
<proteinExistence type="predicted"/>
<dbReference type="AlphaFoldDB" id="B8HYH9"/>
<organism evidence="1">
    <name type="scientific">Cyanothece sp. (strain PCC 7425 / ATCC 29141)</name>
    <dbReference type="NCBI Taxonomy" id="395961"/>
    <lineage>
        <taxon>Bacteria</taxon>
        <taxon>Bacillati</taxon>
        <taxon>Cyanobacteriota</taxon>
        <taxon>Cyanophyceae</taxon>
        <taxon>Gomontiellales</taxon>
        <taxon>Cyanothecaceae</taxon>
        <taxon>Cyanothece</taxon>
    </lineage>
</organism>
<dbReference type="KEGG" id="cyn:Cyan7425_4323"/>
<protein>
    <submittedName>
        <fullName evidence="1">Uncharacterized protein</fullName>
    </submittedName>
</protein>
<name>B8HYH9_CYAP4</name>
<dbReference type="HOGENOM" id="CLU_2681551_0_0_3"/>
<dbReference type="EMBL" id="CP001344">
    <property type="protein sequence ID" value="ACL46633.1"/>
    <property type="molecule type" value="Genomic_DNA"/>
</dbReference>